<dbReference type="InterPro" id="IPR028053">
    <property type="entry name" value="Membr_insert_YidC_N"/>
</dbReference>
<feature type="region of interest" description="Disordered" evidence="10">
    <location>
        <begin position="33"/>
        <end position="65"/>
    </location>
</feature>
<evidence type="ECO:0000256" key="7">
    <source>
        <dbReference type="ARBA" id="ARBA00023186"/>
    </source>
</evidence>
<dbReference type="GO" id="GO:0015031">
    <property type="term" value="P:protein transport"/>
    <property type="evidence" value="ECO:0007669"/>
    <property type="project" value="UniProtKB-KW"/>
</dbReference>
<evidence type="ECO:0000256" key="4">
    <source>
        <dbReference type="ARBA" id="ARBA00022448"/>
    </source>
</evidence>
<evidence type="ECO:0000313" key="13">
    <source>
        <dbReference type="EMBL" id="SVB85952.1"/>
    </source>
</evidence>
<evidence type="ECO:0000256" key="10">
    <source>
        <dbReference type="SAM" id="MobiDB-lite"/>
    </source>
</evidence>
<dbReference type="NCBIfam" id="TIGR03593">
    <property type="entry name" value="yidC_nterm"/>
    <property type="match status" value="1"/>
</dbReference>
<evidence type="ECO:0000256" key="1">
    <source>
        <dbReference type="ARBA" id="ARBA00004651"/>
    </source>
</evidence>
<evidence type="ECO:0000256" key="8">
    <source>
        <dbReference type="ARBA" id="ARBA00033245"/>
    </source>
</evidence>
<dbReference type="GO" id="GO:0005886">
    <property type="term" value="C:plasma membrane"/>
    <property type="evidence" value="ECO:0007669"/>
    <property type="project" value="UniProtKB-SubCell"/>
</dbReference>
<sequence length="382" mass="41458">MDKNTVLAFLVIALILMGMPYYYEMIGLAPPPPQKEDQEAGFEPVKVPSRSSSFPAPANTPVQRGGFAKRFDEDGVVKSLSEEKIVYVETPLYVAGVSSRGGGSLVSFILKNYPLNDSSLVDLVVKEINQGNLLIKFKDFSGESVTLDNVWELSGRHVHKDTISISSEARSLDFFSTINGQIINKTFTFNPKGYTIGLEMDLQSIGSMMVSQERFTLIWRGGIPSTEPNKSDEASFYAANLSQGREITKHNGKDGNVVSSTGRTDWAAVRSKYFTAAIIPTSRSNYGEVSARTGSPSMSNGNEKAPFYDMAVGFSSAGPASAIVFLGPLQFNDIKSLDVGLENSMSFGIAPIRGIGRGVLFLLKVFHGVIPNYGVVLIIFSV</sequence>
<keyword evidence="11" id="KW-0472">Membrane</keyword>
<evidence type="ECO:0000256" key="9">
    <source>
        <dbReference type="ARBA" id="ARBA00033342"/>
    </source>
</evidence>
<dbReference type="InterPro" id="IPR038221">
    <property type="entry name" value="YidC_periplasmic_sf"/>
</dbReference>
<feature type="domain" description="Membrane insertase YidC N-terminal" evidence="12">
    <location>
        <begin position="87"/>
        <end position="349"/>
    </location>
</feature>
<feature type="transmembrane region" description="Helical" evidence="11">
    <location>
        <begin position="359"/>
        <end position="380"/>
    </location>
</feature>
<comment type="subcellular location">
    <subcellularLocation>
        <location evidence="1">Cell membrane</location>
        <topology evidence="1">Multi-pass membrane protein</topology>
    </subcellularLocation>
</comment>
<evidence type="ECO:0000256" key="5">
    <source>
        <dbReference type="ARBA" id="ARBA00022475"/>
    </source>
</evidence>
<dbReference type="Pfam" id="PF14849">
    <property type="entry name" value="YidC_periplas"/>
    <property type="match status" value="1"/>
</dbReference>
<keyword evidence="4" id="KW-0813">Transport</keyword>
<evidence type="ECO:0000256" key="6">
    <source>
        <dbReference type="ARBA" id="ARBA00022927"/>
    </source>
</evidence>
<organism evidence="13">
    <name type="scientific">marine metagenome</name>
    <dbReference type="NCBI Taxonomy" id="408172"/>
    <lineage>
        <taxon>unclassified sequences</taxon>
        <taxon>metagenomes</taxon>
        <taxon>ecological metagenomes</taxon>
    </lineage>
</organism>
<dbReference type="AlphaFoldDB" id="A0A382HFK4"/>
<reference evidence="13" key="1">
    <citation type="submission" date="2018-05" db="EMBL/GenBank/DDBJ databases">
        <authorList>
            <person name="Lanie J.A."/>
            <person name="Ng W.-L."/>
            <person name="Kazmierczak K.M."/>
            <person name="Andrzejewski T.M."/>
            <person name="Davidsen T.M."/>
            <person name="Wayne K.J."/>
            <person name="Tettelin H."/>
            <person name="Glass J.I."/>
            <person name="Rusch D."/>
            <person name="Podicherti R."/>
            <person name="Tsui H.-C.T."/>
            <person name="Winkler M.E."/>
        </authorList>
    </citation>
    <scope>NUCLEOTIDE SEQUENCE</scope>
</reference>
<evidence type="ECO:0000256" key="2">
    <source>
        <dbReference type="ARBA" id="ARBA00010527"/>
    </source>
</evidence>
<keyword evidence="7" id="KW-0143">Chaperone</keyword>
<dbReference type="CDD" id="cd19961">
    <property type="entry name" value="EcYidC-like_peri"/>
    <property type="match status" value="1"/>
</dbReference>
<proteinExistence type="inferred from homology"/>
<keyword evidence="11" id="KW-1133">Transmembrane helix</keyword>
<protein>
    <recommendedName>
        <fullName evidence="3">Membrane protein insertase YidC</fullName>
    </recommendedName>
    <alternativeName>
        <fullName evidence="9">Foldase YidC</fullName>
    </alternativeName>
    <alternativeName>
        <fullName evidence="8">Membrane integrase YidC</fullName>
    </alternativeName>
</protein>
<feature type="non-terminal residue" evidence="13">
    <location>
        <position position="382"/>
    </location>
</feature>
<keyword evidence="11" id="KW-0812">Transmembrane</keyword>
<evidence type="ECO:0000256" key="11">
    <source>
        <dbReference type="SAM" id="Phobius"/>
    </source>
</evidence>
<comment type="similarity">
    <text evidence="2">Belongs to the OXA1/ALB3/YidC family. Type 1 subfamily.</text>
</comment>
<keyword evidence="6" id="KW-0653">Protein transport</keyword>
<feature type="transmembrane region" description="Helical" evidence="11">
    <location>
        <begin position="6"/>
        <end position="23"/>
    </location>
</feature>
<accession>A0A382HFK4</accession>
<name>A0A382HFK4_9ZZZZ</name>
<keyword evidence="5" id="KW-1003">Cell membrane</keyword>
<evidence type="ECO:0000259" key="12">
    <source>
        <dbReference type="Pfam" id="PF14849"/>
    </source>
</evidence>
<dbReference type="Gene3D" id="2.70.98.90">
    <property type="match status" value="1"/>
</dbReference>
<evidence type="ECO:0000256" key="3">
    <source>
        <dbReference type="ARBA" id="ARBA00015325"/>
    </source>
</evidence>
<dbReference type="EMBL" id="UINC01060925">
    <property type="protein sequence ID" value="SVB85952.1"/>
    <property type="molecule type" value="Genomic_DNA"/>
</dbReference>
<gene>
    <name evidence="13" type="ORF">METZ01_LOCUS238806</name>
</gene>